<dbReference type="RefSeq" id="WP_196991428.1">
    <property type="nucleotide sequence ID" value="NZ_JADWYR010000002.1"/>
</dbReference>
<accession>A0A931EBA6</accession>
<keyword evidence="3" id="KW-0106">Calcium</keyword>
<comment type="cofactor">
    <cofactor evidence="1">
        <name>Ca(2+)</name>
        <dbReference type="ChEBI" id="CHEBI:29108"/>
    </cofactor>
</comment>
<keyword evidence="5" id="KW-1185">Reference proteome</keyword>
<comment type="caution">
    <text evidence="4">The sequence shown here is derived from an EMBL/GenBank/DDBJ whole genome shotgun (WGS) entry which is preliminary data.</text>
</comment>
<evidence type="ECO:0000256" key="2">
    <source>
        <dbReference type="ARBA" id="ARBA00011245"/>
    </source>
</evidence>
<reference evidence="4" key="1">
    <citation type="submission" date="2020-11" db="EMBL/GenBank/DDBJ databases">
        <title>Bacterial whole genome sequence for Panacibacter sp. DH6.</title>
        <authorList>
            <person name="Le V."/>
            <person name="Ko S."/>
            <person name="Ahn C.-Y."/>
            <person name="Oh H.-M."/>
        </authorList>
    </citation>
    <scope>NUCLEOTIDE SEQUENCE</scope>
    <source>
        <strain evidence="4">DH6</strain>
    </source>
</reference>
<evidence type="ECO:0000313" key="4">
    <source>
        <dbReference type="EMBL" id="MBG9377341.1"/>
    </source>
</evidence>
<protein>
    <submittedName>
        <fullName evidence="4">Uncharacterized protein</fullName>
    </submittedName>
</protein>
<dbReference type="EMBL" id="JADWYR010000002">
    <property type="protein sequence ID" value="MBG9377341.1"/>
    <property type="molecule type" value="Genomic_DNA"/>
</dbReference>
<name>A0A931EBA6_9BACT</name>
<sequence length="348" mass="38806">MNKQLPIQLQNTVCSLTVDLYGGAITDFHLHHNLVNPLSFRFREDEMPANNKGGACYQGHFICGGRWGAPSAGEMLAGLPNHGEPANIVWSLREQTSQSLAMQVHAAKEGLQIHRTIKLAHASAMIHVSETIQNINPLGRLYQYVQHATIAAPFLTAGTQVNCNATKGFDYMHINDAARPVLQWPEVYDAGGNIFSLQESGHMYNSVFSFTVSNNALYGWLTAYDPHHRLLLGYVWPAKDYPWINLWQHYEGNEPKYRGLEFGNTGLHQPFKEIIAGNKLELFGKKTVEYLDAGESVTKSYSAFLLPVEKHFSGVAELLVENNGLYLKEAGTPVKTFIGTINFESVEK</sequence>
<dbReference type="GO" id="GO:0003824">
    <property type="term" value="F:catalytic activity"/>
    <property type="evidence" value="ECO:0007669"/>
    <property type="project" value="InterPro"/>
</dbReference>
<dbReference type="InterPro" id="IPR011013">
    <property type="entry name" value="Gal_mutarotase_sf_dom"/>
</dbReference>
<dbReference type="InterPro" id="IPR014718">
    <property type="entry name" value="GH-type_carb-bd"/>
</dbReference>
<proteinExistence type="predicted"/>
<dbReference type="SUPFAM" id="SSF74650">
    <property type="entry name" value="Galactose mutarotase-like"/>
    <property type="match status" value="1"/>
</dbReference>
<comment type="subunit">
    <text evidence="2">Monomer.</text>
</comment>
<dbReference type="Gene3D" id="2.70.98.10">
    <property type="match status" value="1"/>
</dbReference>
<dbReference type="GO" id="GO:0030246">
    <property type="term" value="F:carbohydrate binding"/>
    <property type="evidence" value="ECO:0007669"/>
    <property type="project" value="InterPro"/>
</dbReference>
<gene>
    <name evidence="4" type="ORF">I5907_13950</name>
</gene>
<evidence type="ECO:0000256" key="3">
    <source>
        <dbReference type="ARBA" id="ARBA00022837"/>
    </source>
</evidence>
<evidence type="ECO:0000313" key="5">
    <source>
        <dbReference type="Proteomes" id="UP000628448"/>
    </source>
</evidence>
<dbReference type="Proteomes" id="UP000628448">
    <property type="component" value="Unassembled WGS sequence"/>
</dbReference>
<organism evidence="4 5">
    <name type="scientific">Panacibacter microcysteis</name>
    <dbReference type="NCBI Taxonomy" id="2793269"/>
    <lineage>
        <taxon>Bacteria</taxon>
        <taxon>Pseudomonadati</taxon>
        <taxon>Bacteroidota</taxon>
        <taxon>Chitinophagia</taxon>
        <taxon>Chitinophagales</taxon>
        <taxon>Chitinophagaceae</taxon>
        <taxon>Panacibacter</taxon>
    </lineage>
</organism>
<evidence type="ECO:0000256" key="1">
    <source>
        <dbReference type="ARBA" id="ARBA00001913"/>
    </source>
</evidence>
<dbReference type="GO" id="GO:0005975">
    <property type="term" value="P:carbohydrate metabolic process"/>
    <property type="evidence" value="ECO:0007669"/>
    <property type="project" value="InterPro"/>
</dbReference>
<dbReference type="AlphaFoldDB" id="A0A931EBA6"/>